<keyword evidence="4" id="KW-0378">Hydrolase</keyword>
<keyword evidence="3" id="KW-0064">Aspartyl protease</keyword>
<dbReference type="NCBIfam" id="TIGR00072">
    <property type="entry name" value="hydrog_prot"/>
    <property type="match status" value="1"/>
</dbReference>
<dbReference type="CDD" id="cd00518">
    <property type="entry name" value="H2MP"/>
    <property type="match status" value="1"/>
</dbReference>
<dbReference type="PANTHER" id="PTHR30302:SF1">
    <property type="entry name" value="HYDROGENASE 2 MATURATION PROTEASE"/>
    <property type="match status" value="1"/>
</dbReference>
<comment type="caution">
    <text evidence="5">The sequence shown here is derived from an EMBL/GenBank/DDBJ whole genome shotgun (WGS) entry which is preliminary data.</text>
</comment>
<dbReference type="RefSeq" id="WP_281899635.1">
    <property type="nucleotide sequence ID" value="NZ_BSDI01000027.1"/>
</dbReference>
<evidence type="ECO:0000256" key="3">
    <source>
        <dbReference type="ARBA" id="ARBA00022750"/>
    </source>
</evidence>
<comment type="similarity">
    <text evidence="1">Belongs to the peptidase A31 family.</text>
</comment>
<evidence type="ECO:0000256" key="4">
    <source>
        <dbReference type="ARBA" id="ARBA00022801"/>
    </source>
</evidence>
<accession>A0ABQ5QZN0</accession>
<dbReference type="SUPFAM" id="SSF53163">
    <property type="entry name" value="HybD-like"/>
    <property type="match status" value="1"/>
</dbReference>
<organism evidence="5 6">
    <name type="scientific">Phytohabitans aurantiacus</name>
    <dbReference type="NCBI Taxonomy" id="3016789"/>
    <lineage>
        <taxon>Bacteria</taxon>
        <taxon>Bacillati</taxon>
        <taxon>Actinomycetota</taxon>
        <taxon>Actinomycetes</taxon>
        <taxon>Micromonosporales</taxon>
        <taxon>Micromonosporaceae</taxon>
    </lineage>
</organism>
<keyword evidence="6" id="KW-1185">Reference proteome</keyword>
<dbReference type="InterPro" id="IPR023430">
    <property type="entry name" value="Pept_HybD-like_dom_sf"/>
</dbReference>
<evidence type="ECO:0000313" key="5">
    <source>
        <dbReference type="EMBL" id="GLH99755.1"/>
    </source>
</evidence>
<dbReference type="Proteomes" id="UP001144280">
    <property type="component" value="Unassembled WGS sequence"/>
</dbReference>
<dbReference type="InterPro" id="IPR000671">
    <property type="entry name" value="Peptidase_A31"/>
</dbReference>
<dbReference type="Pfam" id="PF01750">
    <property type="entry name" value="HycI"/>
    <property type="match status" value="1"/>
</dbReference>
<evidence type="ECO:0000256" key="1">
    <source>
        <dbReference type="ARBA" id="ARBA00006814"/>
    </source>
</evidence>
<dbReference type="PRINTS" id="PR00446">
    <property type="entry name" value="HYDRGNUPTAKE"/>
</dbReference>
<keyword evidence="2" id="KW-0645">Protease</keyword>
<name>A0ABQ5QZN0_9ACTN</name>
<sequence length="150" mass="15687">MKGNEVVIGIGNIYRRDDGLGPAVASLLVGSLPGVEIVETDGEATRLLEFWTGARIAVVVDAVRVRGGTPGRIHRFDESELAVDVPGARHSHAVRLGDVVALARVLDRLPERLVIFAVEVTDTGYGLGLSAPVAAASATVANEIARLLGT</sequence>
<reference evidence="5" key="1">
    <citation type="submission" date="2022-12" db="EMBL/GenBank/DDBJ databases">
        <title>New Phytohabitans aurantiacus sp. RD004123 nov., an actinomycete isolated from soil.</title>
        <authorList>
            <person name="Triningsih D.W."/>
            <person name="Harunari E."/>
            <person name="Igarashi Y."/>
        </authorList>
    </citation>
    <scope>NUCLEOTIDE SEQUENCE</scope>
    <source>
        <strain evidence="5">RD004123</strain>
    </source>
</reference>
<evidence type="ECO:0000256" key="2">
    <source>
        <dbReference type="ARBA" id="ARBA00022670"/>
    </source>
</evidence>
<protein>
    <submittedName>
        <fullName evidence="5">Peptidase M52</fullName>
    </submittedName>
</protein>
<gene>
    <name evidence="5" type="ORF">Pa4123_50310</name>
</gene>
<evidence type="ECO:0000313" key="6">
    <source>
        <dbReference type="Proteomes" id="UP001144280"/>
    </source>
</evidence>
<dbReference type="EMBL" id="BSDI01000027">
    <property type="protein sequence ID" value="GLH99755.1"/>
    <property type="molecule type" value="Genomic_DNA"/>
</dbReference>
<dbReference type="PANTHER" id="PTHR30302">
    <property type="entry name" value="HYDROGENASE 1 MATURATION PROTEASE"/>
    <property type="match status" value="1"/>
</dbReference>
<proteinExistence type="inferred from homology"/>
<dbReference type="Gene3D" id="3.40.50.1450">
    <property type="entry name" value="HybD-like"/>
    <property type="match status" value="1"/>
</dbReference>